<evidence type="ECO:0000259" key="1">
    <source>
        <dbReference type="PROSITE" id="PS51186"/>
    </source>
</evidence>
<keyword evidence="3" id="KW-1185">Reference proteome</keyword>
<comment type="caution">
    <text evidence="2">The sequence shown here is derived from an EMBL/GenBank/DDBJ whole genome shotgun (WGS) entry which is preliminary data.</text>
</comment>
<dbReference type="InterPro" id="IPR000182">
    <property type="entry name" value="GNAT_dom"/>
</dbReference>
<feature type="domain" description="N-acetyltransferase" evidence="1">
    <location>
        <begin position="3"/>
        <end position="150"/>
    </location>
</feature>
<dbReference type="InterPro" id="IPR052564">
    <property type="entry name" value="N-acetyltrans/Recomb-assoc"/>
</dbReference>
<protein>
    <submittedName>
        <fullName evidence="2">N-acetyltransferase YafP</fullName>
    </submittedName>
</protein>
<dbReference type="PANTHER" id="PTHR43451:SF1">
    <property type="entry name" value="ACETYLTRANSFERASE"/>
    <property type="match status" value="1"/>
</dbReference>
<dbReference type="AlphaFoldDB" id="A0AAV4ZDE2"/>
<evidence type="ECO:0000313" key="2">
    <source>
        <dbReference type="EMBL" id="GJD41962.1"/>
    </source>
</evidence>
<dbReference type="InterPro" id="IPR016181">
    <property type="entry name" value="Acyl_CoA_acyltransferase"/>
</dbReference>
<name>A0AAV4ZDE2_9HYPH</name>
<dbReference type="Proteomes" id="UP001055307">
    <property type="component" value="Unassembled WGS sequence"/>
</dbReference>
<evidence type="ECO:0000313" key="3">
    <source>
        <dbReference type="Proteomes" id="UP001055307"/>
    </source>
</evidence>
<dbReference type="GO" id="GO:0016747">
    <property type="term" value="F:acyltransferase activity, transferring groups other than amino-acyl groups"/>
    <property type="evidence" value="ECO:0007669"/>
    <property type="project" value="InterPro"/>
</dbReference>
<reference evidence="2" key="1">
    <citation type="journal article" date="2016" name="Front. Microbiol.">
        <title>Genome Sequence of the Piezophilic, Mesophilic Sulfate-Reducing Bacterium Desulfovibrio indicus J2T.</title>
        <authorList>
            <person name="Cao J."/>
            <person name="Maignien L."/>
            <person name="Shao Z."/>
            <person name="Alain K."/>
            <person name="Jebbar M."/>
        </authorList>
    </citation>
    <scope>NUCLEOTIDE SEQUENCE</scope>
    <source>
        <strain evidence="2">DSM 21893</strain>
    </source>
</reference>
<sequence length="161" mass="17606">MEYLIRPARPDDAEGISRVVVTTLCETNAKDYSEEVIARVKQGFSPSAVSDLLAQRLVFVAVNDDVVIGTASLDGRVVRTVFIEPGWQARGIGRALMIEVERAAIERGVVTLAVPSSVTAEPFYAKLGFISIRDSFYGEERTIIMERPLLAVENATRGAHP</sequence>
<organism evidence="2 3">
    <name type="scientific">Methylobacterium bullatum</name>
    <dbReference type="NCBI Taxonomy" id="570505"/>
    <lineage>
        <taxon>Bacteria</taxon>
        <taxon>Pseudomonadati</taxon>
        <taxon>Pseudomonadota</taxon>
        <taxon>Alphaproteobacteria</taxon>
        <taxon>Hyphomicrobiales</taxon>
        <taxon>Methylobacteriaceae</taxon>
        <taxon>Methylobacterium</taxon>
    </lineage>
</organism>
<dbReference type="PANTHER" id="PTHR43451">
    <property type="entry name" value="ACETYLTRANSFERASE (GNAT) FAMILY PROTEIN"/>
    <property type="match status" value="1"/>
</dbReference>
<reference evidence="2" key="2">
    <citation type="submission" date="2021-08" db="EMBL/GenBank/DDBJ databases">
        <authorList>
            <person name="Tani A."/>
            <person name="Ola A."/>
            <person name="Ogura Y."/>
            <person name="Katsura K."/>
            <person name="Hayashi T."/>
        </authorList>
    </citation>
    <scope>NUCLEOTIDE SEQUENCE</scope>
    <source>
        <strain evidence="2">DSM 21893</strain>
    </source>
</reference>
<dbReference type="EMBL" id="BPQF01000034">
    <property type="protein sequence ID" value="GJD41962.1"/>
    <property type="molecule type" value="Genomic_DNA"/>
</dbReference>
<proteinExistence type="predicted"/>
<gene>
    <name evidence="2" type="primary">yafP</name>
    <name evidence="2" type="ORF">OICFNHDK_4453</name>
</gene>
<dbReference type="PROSITE" id="PS51186">
    <property type="entry name" value="GNAT"/>
    <property type="match status" value="1"/>
</dbReference>
<dbReference type="SUPFAM" id="SSF55729">
    <property type="entry name" value="Acyl-CoA N-acyltransferases (Nat)"/>
    <property type="match status" value="1"/>
</dbReference>
<dbReference type="Pfam" id="PF13673">
    <property type="entry name" value="Acetyltransf_10"/>
    <property type="match status" value="1"/>
</dbReference>
<dbReference type="CDD" id="cd04301">
    <property type="entry name" value="NAT_SF"/>
    <property type="match status" value="1"/>
</dbReference>
<dbReference type="Gene3D" id="3.40.630.30">
    <property type="match status" value="1"/>
</dbReference>
<accession>A0AAV4ZDE2</accession>